<dbReference type="PANTHER" id="PTHR24298">
    <property type="entry name" value="FLAVONOID 3'-MONOOXYGENASE-RELATED"/>
    <property type="match status" value="1"/>
</dbReference>
<dbReference type="PANTHER" id="PTHR24298:SF800">
    <property type="entry name" value="CYTOCHROME P450 89A2-RELATED"/>
    <property type="match status" value="1"/>
</dbReference>
<evidence type="ECO:0000313" key="13">
    <source>
        <dbReference type="EMBL" id="VVW07210.1"/>
    </source>
</evidence>
<sequence>MGESMDSCSIFLALLFVTVSLAIFLFRLPSSERNGKGKARRRLPPGPLPLPIIGNIHQLGFNFAYIVPSLRRIRARYGPVFRLYLGNQTVVFITSRDLAHQALVQMGAALAGRPLSPASARIVNLNQHSINSADYGPLWRLFRRNLMAETLNPGRTKAFSEGRRWVMDVLRDRLQDEAEQSGGVVAPIGAFHYAMFCLLLFMCFGEKLDEVTVRKVENPLRDLLVNLTRFNLLGFFPWLSKIFFRRRWHHLAELKRNEVETLLPLIRARLGVEQKNWFCYADSLLTLEHPEGRRLSEGEIATLCGEFLNAGTDTTSTVLQWVMANLVRSPKIQAKLYSEVVSVVGDREEVAEEELTQMPYLKAVILEALRRHSPGQLLLPHAATEEGVSVAGYHIPKNATVNFVVGDMALDEEVWKDPMEFRPERFMPGGEGEDVDITGTTEVKMIPFGAGRRICPGMGLAVLHLQYYVANLVREFEWSVVDGEEIDLTEKVEFTVVMKHPLRARLAPRNRPQ</sequence>
<dbReference type="OrthoDB" id="1055148at2759"/>
<dbReference type="PROSITE" id="PS00086">
    <property type="entry name" value="CYTOCHROME_P450"/>
    <property type="match status" value="1"/>
</dbReference>
<dbReference type="SUPFAM" id="SSF48264">
    <property type="entry name" value="Cytochrome P450"/>
    <property type="match status" value="1"/>
</dbReference>
<keyword evidence="5 12" id="KW-1133">Transmembrane helix</keyword>
<dbReference type="AlphaFoldDB" id="A0A5K1AYQ0"/>
<evidence type="ECO:0000256" key="8">
    <source>
        <dbReference type="ARBA" id="ARBA00023033"/>
    </source>
</evidence>
<keyword evidence="2 10" id="KW-0349">Heme</keyword>
<comment type="similarity">
    <text evidence="11">Belongs to the cytochrome P450 family.</text>
</comment>
<keyword evidence="6 11" id="KW-0560">Oxidoreductase</keyword>
<organism evidence="13">
    <name type="scientific">Nymphaea colorata</name>
    <name type="common">pocket water lily</name>
    <dbReference type="NCBI Taxonomy" id="210225"/>
    <lineage>
        <taxon>Eukaryota</taxon>
        <taxon>Viridiplantae</taxon>
        <taxon>Streptophyta</taxon>
        <taxon>Embryophyta</taxon>
        <taxon>Tracheophyta</taxon>
        <taxon>Spermatophyta</taxon>
        <taxon>Magnoliopsida</taxon>
        <taxon>Nymphaeales</taxon>
        <taxon>Nymphaeaceae</taxon>
        <taxon>Nymphaea</taxon>
    </lineage>
</organism>
<dbReference type="InterPro" id="IPR036396">
    <property type="entry name" value="Cyt_P450_sf"/>
</dbReference>
<dbReference type="GO" id="GO:0016709">
    <property type="term" value="F:oxidoreductase activity, acting on paired donors, with incorporation or reduction of molecular oxygen, NAD(P)H as one donor, and incorporation of one atom of oxygen"/>
    <property type="evidence" value="ECO:0007669"/>
    <property type="project" value="TreeGrafter"/>
</dbReference>
<dbReference type="InterPro" id="IPR002401">
    <property type="entry name" value="Cyt_P450_E_grp-I"/>
</dbReference>
<evidence type="ECO:0000256" key="10">
    <source>
        <dbReference type="PIRSR" id="PIRSR602401-1"/>
    </source>
</evidence>
<evidence type="ECO:0000256" key="5">
    <source>
        <dbReference type="ARBA" id="ARBA00022989"/>
    </source>
</evidence>
<gene>
    <name evidence="13" type="ORF">NYM_LOCUS14174</name>
</gene>
<dbReference type="FunFam" id="1.10.630.10:FF:000012">
    <property type="entry name" value="Cytochrome P450 family protein"/>
    <property type="match status" value="1"/>
</dbReference>
<dbReference type="PRINTS" id="PR00385">
    <property type="entry name" value="P450"/>
</dbReference>
<comment type="subcellular location">
    <subcellularLocation>
        <location evidence="1">Membrane</location>
        <topology evidence="1">Single-pass membrane protein</topology>
    </subcellularLocation>
</comment>
<dbReference type="Pfam" id="PF00067">
    <property type="entry name" value="p450"/>
    <property type="match status" value="1"/>
</dbReference>
<keyword evidence="8 11" id="KW-0503">Monooxygenase</keyword>
<evidence type="ECO:0000256" key="12">
    <source>
        <dbReference type="SAM" id="Phobius"/>
    </source>
</evidence>
<comment type="cofactor">
    <cofactor evidence="10">
        <name>heme</name>
        <dbReference type="ChEBI" id="CHEBI:30413"/>
    </cofactor>
</comment>
<keyword evidence="3 12" id="KW-0812">Transmembrane</keyword>
<feature type="binding site" description="axial binding residue" evidence="10">
    <location>
        <position position="455"/>
    </location>
    <ligand>
        <name>heme</name>
        <dbReference type="ChEBI" id="CHEBI:30413"/>
    </ligand>
    <ligandPart>
        <name>Fe</name>
        <dbReference type="ChEBI" id="CHEBI:18248"/>
    </ligandPart>
</feature>
<evidence type="ECO:0000256" key="2">
    <source>
        <dbReference type="ARBA" id="ARBA00022617"/>
    </source>
</evidence>
<dbReference type="InterPro" id="IPR001128">
    <property type="entry name" value="Cyt_P450"/>
</dbReference>
<dbReference type="Gene3D" id="1.10.630.10">
    <property type="entry name" value="Cytochrome P450"/>
    <property type="match status" value="1"/>
</dbReference>
<dbReference type="OMA" id="NHTITRA"/>
<keyword evidence="9 12" id="KW-0472">Membrane</keyword>
<feature type="transmembrane region" description="Helical" evidence="12">
    <location>
        <begin position="7"/>
        <end position="28"/>
    </location>
</feature>
<dbReference type="InterPro" id="IPR017972">
    <property type="entry name" value="Cyt_P450_CS"/>
</dbReference>
<dbReference type="GO" id="GO:0016020">
    <property type="term" value="C:membrane"/>
    <property type="evidence" value="ECO:0007669"/>
    <property type="project" value="UniProtKB-SubCell"/>
</dbReference>
<evidence type="ECO:0000256" key="4">
    <source>
        <dbReference type="ARBA" id="ARBA00022723"/>
    </source>
</evidence>
<dbReference type="PRINTS" id="PR00463">
    <property type="entry name" value="EP450I"/>
</dbReference>
<evidence type="ECO:0008006" key="14">
    <source>
        <dbReference type="Google" id="ProtNLM"/>
    </source>
</evidence>
<keyword evidence="4 10" id="KW-0479">Metal-binding</keyword>
<protein>
    <recommendedName>
        <fullName evidence="14">Cytochrome P450</fullName>
    </recommendedName>
</protein>
<evidence type="ECO:0000256" key="1">
    <source>
        <dbReference type="ARBA" id="ARBA00004167"/>
    </source>
</evidence>
<dbReference type="GO" id="GO:0020037">
    <property type="term" value="F:heme binding"/>
    <property type="evidence" value="ECO:0007669"/>
    <property type="project" value="InterPro"/>
</dbReference>
<dbReference type="CDD" id="cd11075">
    <property type="entry name" value="CYP77_89"/>
    <property type="match status" value="1"/>
</dbReference>
<keyword evidence="7 10" id="KW-0408">Iron</keyword>
<dbReference type="EMBL" id="LR721780">
    <property type="protein sequence ID" value="VVW07210.1"/>
    <property type="molecule type" value="Genomic_DNA"/>
</dbReference>
<dbReference type="InterPro" id="IPR051103">
    <property type="entry name" value="Plant_metabolite_P450s"/>
</dbReference>
<dbReference type="GO" id="GO:0005506">
    <property type="term" value="F:iron ion binding"/>
    <property type="evidence" value="ECO:0007669"/>
    <property type="project" value="InterPro"/>
</dbReference>
<name>A0A5K1AYQ0_9MAGN</name>
<evidence type="ECO:0000256" key="7">
    <source>
        <dbReference type="ARBA" id="ARBA00023004"/>
    </source>
</evidence>
<evidence type="ECO:0000256" key="11">
    <source>
        <dbReference type="RuleBase" id="RU000461"/>
    </source>
</evidence>
<evidence type="ECO:0000256" key="3">
    <source>
        <dbReference type="ARBA" id="ARBA00022692"/>
    </source>
</evidence>
<evidence type="ECO:0000256" key="6">
    <source>
        <dbReference type="ARBA" id="ARBA00023002"/>
    </source>
</evidence>
<accession>A0A5K1AYQ0</accession>
<dbReference type="Gramene" id="NC2G0294040.1">
    <property type="protein sequence ID" value="NC2G0294040.1:cds"/>
    <property type="gene ID" value="NC2G0294040"/>
</dbReference>
<reference evidence="13" key="1">
    <citation type="submission" date="2019-09" db="EMBL/GenBank/DDBJ databases">
        <authorList>
            <person name="Zhang L."/>
        </authorList>
    </citation>
    <scope>NUCLEOTIDE SEQUENCE</scope>
</reference>
<proteinExistence type="inferred from homology"/>
<evidence type="ECO:0000256" key="9">
    <source>
        <dbReference type="ARBA" id="ARBA00023136"/>
    </source>
</evidence>